<dbReference type="EMBL" id="JAMQON010000003">
    <property type="protein sequence ID" value="MDS0260122.1"/>
    <property type="molecule type" value="Genomic_DNA"/>
</dbReference>
<dbReference type="Pfam" id="PF13185">
    <property type="entry name" value="GAF_2"/>
    <property type="match status" value="1"/>
</dbReference>
<dbReference type="Pfam" id="PF15915">
    <property type="entry name" value="BAT"/>
    <property type="match status" value="1"/>
</dbReference>
<keyword evidence="6" id="KW-1185">Reference proteome</keyword>
<feature type="domain" description="PAS" evidence="3">
    <location>
        <begin position="222"/>
        <end position="298"/>
    </location>
</feature>
<dbReference type="SUPFAM" id="SSF55785">
    <property type="entry name" value="PYP-like sensor domain (PAS domain)"/>
    <property type="match status" value="3"/>
</dbReference>
<dbReference type="PROSITE" id="PS50112">
    <property type="entry name" value="PAS"/>
    <property type="match status" value="2"/>
</dbReference>
<dbReference type="Pfam" id="PF04967">
    <property type="entry name" value="HTH_10"/>
    <property type="match status" value="1"/>
</dbReference>
<dbReference type="Gene3D" id="3.30.450.40">
    <property type="match status" value="1"/>
</dbReference>
<proteinExistence type="predicted"/>
<dbReference type="InterPro" id="IPR007050">
    <property type="entry name" value="HTH_bacterioopsin"/>
</dbReference>
<keyword evidence="2" id="KW-0804">Transcription</keyword>
<evidence type="ECO:0000259" key="3">
    <source>
        <dbReference type="PROSITE" id="PS50112"/>
    </source>
</evidence>
<dbReference type="InterPro" id="IPR013656">
    <property type="entry name" value="PAS_4"/>
</dbReference>
<dbReference type="SMART" id="SM00086">
    <property type="entry name" value="PAC"/>
    <property type="match status" value="2"/>
</dbReference>
<dbReference type="Proteomes" id="UP001259659">
    <property type="component" value="Unassembled WGS sequence"/>
</dbReference>
<evidence type="ECO:0000313" key="6">
    <source>
        <dbReference type="Proteomes" id="UP001259659"/>
    </source>
</evidence>
<dbReference type="InterPro" id="IPR003018">
    <property type="entry name" value="GAF"/>
</dbReference>
<organism evidence="5 6">
    <name type="scientific">Haloarcula saliterrae</name>
    <dbReference type="NCBI Taxonomy" id="2950534"/>
    <lineage>
        <taxon>Archaea</taxon>
        <taxon>Methanobacteriati</taxon>
        <taxon>Methanobacteriota</taxon>
        <taxon>Stenosarchaea group</taxon>
        <taxon>Halobacteria</taxon>
        <taxon>Halobacteriales</taxon>
        <taxon>Haloarculaceae</taxon>
        <taxon>Haloarcula</taxon>
    </lineage>
</organism>
<dbReference type="InterPro" id="IPR000700">
    <property type="entry name" value="PAS-assoc_C"/>
</dbReference>
<evidence type="ECO:0000259" key="4">
    <source>
        <dbReference type="PROSITE" id="PS50113"/>
    </source>
</evidence>
<gene>
    <name evidence="5" type="ORF">NDI56_12025</name>
</gene>
<protein>
    <submittedName>
        <fullName evidence="5">PAS domain-containing protein</fullName>
    </submittedName>
</protein>
<dbReference type="RefSeq" id="WP_310919787.1">
    <property type="nucleotide sequence ID" value="NZ_JAMQON010000003.1"/>
</dbReference>
<dbReference type="InterPro" id="IPR052155">
    <property type="entry name" value="Biofilm_reg_signaling"/>
</dbReference>
<dbReference type="InterPro" id="IPR001610">
    <property type="entry name" value="PAC"/>
</dbReference>
<dbReference type="PROSITE" id="PS50113">
    <property type="entry name" value="PAC"/>
    <property type="match status" value="1"/>
</dbReference>
<sequence>MHSDIDTPTVDHAVPECVLLTDSRGDIAWASAPSDVLGRQPMDLTTVESLFGPTVPDPPPVGTVPVSQRLTTTTAEGEPRLLDVTAETVPGPDVTTYRCQRVDDEQLGLWTVLSRVTDAVVALTTDWRYSYANDAALALLDTPRAALLGEVIWEVFPALQGTQIQRTFERALATQEPETLEWYWEPADQQLEVRCFPSPTGLSVYFRDITDRLAQETDLRQERDLTEQLLRVSPIGIAVHAPDGRFVRLNERAEEILGVDREELVGEILDEPMWDAYGPDGEAFPDEAFPLNVVLRTGTATFGTEMSLRRADGTRLWLSVSAAPLLDTDGDIERVIVTFEEITERKRYERELTASEQRFRAVFEGTLDALVLTDDEGTYLDVNEAACDLYGLDETALVGRNVADFAPPGYDVAAAWERFIETGTLRGEFPLVRSDGERRVTDFVATSNIAPGLHLSALRDITERKADEERLAAQRDELGRLDEVNELIRRVHRAIVGATDRETIETAVCDVLVTAESYPVAMTTRLTAAEEHQVEYTAGVSKRLRDTLRRDGATCVESALRRTSETNALTVLADLQSDPTYPDPLRRLAADHDLRTIGAIPIEHDGAVYGVLTVGSTHEEAFGRRDGAVFAELGRLLGKAIDAIQTKRLLYANAFLELELSVSSRVEPLAALNDRVGGQWRLEGIVPVEAGRYLLYVDVDGTPVTDIERTVDAVPGIETLRPVEVDSDRLLELRVDHDTPISGLLDAGGWIHDGTIENGIAQFVVDVTLDTDVRTYLDRLEQRGIDAELHARREVERTTPAVWAADGTDLGLTDRQRAVLEAAYLSGYFDWPRRRTTGEELADSLDIATSTLHQHLRVASAKVFAGYFDAGTTGPT</sequence>
<evidence type="ECO:0000256" key="2">
    <source>
        <dbReference type="ARBA" id="ARBA00023163"/>
    </source>
</evidence>
<comment type="caution">
    <text evidence="5">The sequence shown here is derived from an EMBL/GenBank/DDBJ whole genome shotgun (WGS) entry which is preliminary data.</text>
</comment>
<dbReference type="CDD" id="cd00130">
    <property type="entry name" value="PAS"/>
    <property type="match status" value="3"/>
</dbReference>
<dbReference type="InterPro" id="IPR000014">
    <property type="entry name" value="PAS"/>
</dbReference>
<dbReference type="InterPro" id="IPR031803">
    <property type="entry name" value="BAT_GAF/HTH-assoc"/>
</dbReference>
<dbReference type="Pfam" id="PF08448">
    <property type="entry name" value="PAS_4"/>
    <property type="match status" value="3"/>
</dbReference>
<dbReference type="PANTHER" id="PTHR44757:SF2">
    <property type="entry name" value="BIOFILM ARCHITECTURE MAINTENANCE PROTEIN MBAA"/>
    <property type="match status" value="1"/>
</dbReference>
<evidence type="ECO:0000313" key="5">
    <source>
        <dbReference type="EMBL" id="MDS0260122.1"/>
    </source>
</evidence>
<name>A0ABU2FD36_9EURY</name>
<dbReference type="SUPFAM" id="SSF55781">
    <property type="entry name" value="GAF domain-like"/>
    <property type="match status" value="1"/>
</dbReference>
<dbReference type="InterPro" id="IPR035965">
    <property type="entry name" value="PAS-like_dom_sf"/>
</dbReference>
<keyword evidence="1" id="KW-0805">Transcription regulation</keyword>
<reference evidence="5 6" key="1">
    <citation type="submission" date="2022-06" db="EMBL/GenBank/DDBJ databases">
        <title>Haloarcula sp. a new haloarchaeum isolate from saline soil.</title>
        <authorList>
            <person name="Strakova D."/>
            <person name="Galisteo C."/>
            <person name="Sanchez-Porro C."/>
            <person name="Ventosa A."/>
        </authorList>
    </citation>
    <scope>NUCLEOTIDE SEQUENCE [LARGE SCALE GENOMIC DNA]</scope>
    <source>
        <strain evidence="5 6">S1CR25-12</strain>
    </source>
</reference>
<feature type="domain" description="PAC" evidence="4">
    <location>
        <begin position="302"/>
        <end position="354"/>
    </location>
</feature>
<evidence type="ECO:0000256" key="1">
    <source>
        <dbReference type="ARBA" id="ARBA00023015"/>
    </source>
</evidence>
<dbReference type="Gene3D" id="3.30.450.20">
    <property type="entry name" value="PAS domain"/>
    <property type="match status" value="3"/>
</dbReference>
<dbReference type="PANTHER" id="PTHR44757">
    <property type="entry name" value="DIGUANYLATE CYCLASE DGCP"/>
    <property type="match status" value="1"/>
</dbReference>
<accession>A0ABU2FD36</accession>
<dbReference type="SMART" id="SM00091">
    <property type="entry name" value="PAS"/>
    <property type="match status" value="3"/>
</dbReference>
<dbReference type="InterPro" id="IPR029016">
    <property type="entry name" value="GAF-like_dom_sf"/>
</dbReference>
<feature type="domain" description="PAS" evidence="3">
    <location>
        <begin position="355"/>
        <end position="408"/>
    </location>
</feature>
<dbReference type="NCBIfam" id="TIGR00229">
    <property type="entry name" value="sensory_box"/>
    <property type="match status" value="2"/>
</dbReference>